<evidence type="ECO:0000313" key="2">
    <source>
        <dbReference type="Proteomes" id="UP001596074"/>
    </source>
</evidence>
<evidence type="ECO:0000313" key="1">
    <source>
        <dbReference type="EMBL" id="MFC5748551.1"/>
    </source>
</evidence>
<keyword evidence="2" id="KW-1185">Reference proteome</keyword>
<dbReference type="EMBL" id="JBHSON010000033">
    <property type="protein sequence ID" value="MFC5748551.1"/>
    <property type="molecule type" value="Genomic_DNA"/>
</dbReference>
<proteinExistence type="predicted"/>
<dbReference type="Pfam" id="PF19452">
    <property type="entry name" value="DUF5990"/>
    <property type="match status" value="1"/>
</dbReference>
<sequence length="149" mass="16069">MTQIRIEATDLPGRTFGPGDDHPVHSGVHVGVQRRGRPGELLDLHPGDAPAAVWTLECTLKGRDITGPYVEGRPGGRFVYLSWGTLDERGAFAMFRRAKLMFDGIGADVLDAAVRSGLLVARLRLTDSRGGPLCAAVRPPLITWSARAD</sequence>
<dbReference type="Proteomes" id="UP001596074">
    <property type="component" value="Unassembled WGS sequence"/>
</dbReference>
<organism evidence="1 2">
    <name type="scientific">Actinomadura rugatobispora</name>
    <dbReference type="NCBI Taxonomy" id="1994"/>
    <lineage>
        <taxon>Bacteria</taxon>
        <taxon>Bacillati</taxon>
        <taxon>Actinomycetota</taxon>
        <taxon>Actinomycetes</taxon>
        <taxon>Streptosporangiales</taxon>
        <taxon>Thermomonosporaceae</taxon>
        <taxon>Actinomadura</taxon>
    </lineage>
</organism>
<gene>
    <name evidence="1" type="ORF">ACFPZN_23285</name>
</gene>
<accession>A0ABW1A256</accession>
<reference evidence="2" key="1">
    <citation type="journal article" date="2019" name="Int. J. Syst. Evol. Microbiol.">
        <title>The Global Catalogue of Microorganisms (GCM) 10K type strain sequencing project: providing services to taxonomists for standard genome sequencing and annotation.</title>
        <authorList>
            <consortium name="The Broad Institute Genomics Platform"/>
            <consortium name="The Broad Institute Genome Sequencing Center for Infectious Disease"/>
            <person name="Wu L."/>
            <person name="Ma J."/>
        </authorList>
    </citation>
    <scope>NUCLEOTIDE SEQUENCE [LARGE SCALE GENOMIC DNA]</scope>
    <source>
        <strain evidence="2">KCTC 42087</strain>
    </source>
</reference>
<dbReference type="InterPro" id="IPR046032">
    <property type="entry name" value="DUF5990"/>
</dbReference>
<protein>
    <submittedName>
        <fullName evidence="1">DUF5990 family protein</fullName>
    </submittedName>
</protein>
<dbReference type="RefSeq" id="WP_378284223.1">
    <property type="nucleotide sequence ID" value="NZ_JBHSON010000033.1"/>
</dbReference>
<comment type="caution">
    <text evidence="1">The sequence shown here is derived from an EMBL/GenBank/DDBJ whole genome shotgun (WGS) entry which is preliminary data.</text>
</comment>
<name>A0ABW1A256_9ACTN</name>